<dbReference type="PROSITE" id="PS51257">
    <property type="entry name" value="PROKAR_LIPOPROTEIN"/>
    <property type="match status" value="1"/>
</dbReference>
<dbReference type="InterPro" id="IPR025345">
    <property type="entry name" value="DUF4249"/>
</dbReference>
<proteinExistence type="predicted"/>
<feature type="chain" id="PRO_5001802741" description="DUF4249 domain-containing protein" evidence="1">
    <location>
        <begin position="18"/>
        <end position="273"/>
    </location>
</feature>
<dbReference type="EMBL" id="MUGY01000002">
    <property type="protein sequence ID" value="OXA97617.1"/>
    <property type="molecule type" value="Genomic_DNA"/>
</dbReference>
<accession>A0A086AHB7</accession>
<evidence type="ECO:0000313" key="5">
    <source>
        <dbReference type="Proteomes" id="UP000198424"/>
    </source>
</evidence>
<dbReference type="OrthoDB" id="1430047at2"/>
<sequence>MKKINLIILLISTLFFASCEESVNIDLDTERPKIVIEAAIYWYKETKGNEQKIKLTTTTGFYDDEIPAVSDAIIYIKNKANKRFNFIEIRSTGEYICTDFEPVIDETYILTIIHNGKVYKAIETLKSIVPITKITQKDNGGLTQDKIEIRAYFNDPPNELNYYFYTYNYSNQVAASFSAEEDRFFQGNEFFSVSNNDDLKPGDEIVINHFGISEDYYNYMIIMASIAGDGGRIPFQSPLASIRGNIINENDKDNFPLGYFSLSEAVTQKYTVK</sequence>
<dbReference type="RefSeq" id="WP_035622347.1">
    <property type="nucleotide sequence ID" value="NZ_JBEWQG010000022.1"/>
</dbReference>
<reference evidence="2 4" key="1">
    <citation type="submission" date="2014-07" db="EMBL/GenBank/DDBJ databases">
        <title>Genome of Flavobacterium hydatis DSM 2063.</title>
        <authorList>
            <person name="Pipes S.E."/>
            <person name="Stropko S.J."/>
            <person name="Newman J.D."/>
        </authorList>
    </citation>
    <scope>NUCLEOTIDE SEQUENCE [LARGE SCALE GENOMIC DNA]</scope>
    <source>
        <strain evidence="2 4">DSM 2063</strain>
    </source>
</reference>
<dbReference type="STRING" id="991.IW20_12100"/>
<dbReference type="Proteomes" id="UP000198424">
    <property type="component" value="Unassembled WGS sequence"/>
</dbReference>
<evidence type="ECO:0000313" key="2">
    <source>
        <dbReference type="EMBL" id="KFF16081.1"/>
    </source>
</evidence>
<dbReference type="eggNOG" id="ENOG502ZCA0">
    <property type="taxonomic scope" value="Bacteria"/>
</dbReference>
<evidence type="ECO:0000256" key="1">
    <source>
        <dbReference type="SAM" id="SignalP"/>
    </source>
</evidence>
<gene>
    <name evidence="3" type="ORF">B0A62_01790</name>
    <name evidence="2" type="ORF">IW20_12100</name>
</gene>
<feature type="signal peptide" evidence="1">
    <location>
        <begin position="1"/>
        <end position="17"/>
    </location>
</feature>
<dbReference type="Pfam" id="PF14054">
    <property type="entry name" value="DUF4249"/>
    <property type="match status" value="1"/>
</dbReference>
<protein>
    <recommendedName>
        <fullName evidence="6">DUF4249 domain-containing protein</fullName>
    </recommendedName>
</protein>
<organism evidence="2 4">
    <name type="scientific">Flavobacterium hydatis</name>
    <name type="common">Cytophaga aquatilis</name>
    <dbReference type="NCBI Taxonomy" id="991"/>
    <lineage>
        <taxon>Bacteria</taxon>
        <taxon>Pseudomonadati</taxon>
        <taxon>Bacteroidota</taxon>
        <taxon>Flavobacteriia</taxon>
        <taxon>Flavobacteriales</taxon>
        <taxon>Flavobacteriaceae</taxon>
        <taxon>Flavobacterium</taxon>
    </lineage>
</organism>
<evidence type="ECO:0000313" key="4">
    <source>
        <dbReference type="Proteomes" id="UP000028712"/>
    </source>
</evidence>
<dbReference type="AlphaFoldDB" id="A0A086AHB7"/>
<comment type="caution">
    <text evidence="2">The sequence shown here is derived from an EMBL/GenBank/DDBJ whole genome shotgun (WGS) entry which is preliminary data.</text>
</comment>
<keyword evidence="1" id="KW-0732">Signal</keyword>
<evidence type="ECO:0000313" key="3">
    <source>
        <dbReference type="EMBL" id="OXA97617.1"/>
    </source>
</evidence>
<dbReference type="Proteomes" id="UP000028712">
    <property type="component" value="Unassembled WGS sequence"/>
</dbReference>
<reference evidence="3 5" key="2">
    <citation type="submission" date="2016-11" db="EMBL/GenBank/DDBJ databases">
        <title>Whole genomes of Flavobacteriaceae.</title>
        <authorList>
            <person name="Stine C."/>
            <person name="Li C."/>
            <person name="Tadesse D."/>
        </authorList>
    </citation>
    <scope>NUCLEOTIDE SEQUENCE [LARGE SCALE GENOMIC DNA]</scope>
    <source>
        <strain evidence="3 5">ATCC 29551</strain>
    </source>
</reference>
<dbReference type="EMBL" id="JPRM01000016">
    <property type="protein sequence ID" value="KFF16081.1"/>
    <property type="molecule type" value="Genomic_DNA"/>
</dbReference>
<keyword evidence="5" id="KW-1185">Reference proteome</keyword>
<name>A0A086AHB7_FLAHY</name>
<evidence type="ECO:0008006" key="6">
    <source>
        <dbReference type="Google" id="ProtNLM"/>
    </source>
</evidence>